<proteinExistence type="predicted"/>
<dbReference type="InterPro" id="IPR035892">
    <property type="entry name" value="C2_domain_sf"/>
</dbReference>
<evidence type="ECO:0000259" key="3">
    <source>
        <dbReference type="PROSITE" id="PS50004"/>
    </source>
</evidence>
<accession>A0A1C7NH71</accession>
<evidence type="ECO:0000256" key="2">
    <source>
        <dbReference type="ARBA" id="ARBA00022837"/>
    </source>
</evidence>
<dbReference type="Proteomes" id="UP000093000">
    <property type="component" value="Unassembled WGS sequence"/>
</dbReference>
<protein>
    <submittedName>
        <fullName evidence="4">Synaptotagmin-4</fullName>
    </submittedName>
</protein>
<dbReference type="Pfam" id="PF00168">
    <property type="entry name" value="C2"/>
    <property type="match status" value="1"/>
</dbReference>
<feature type="domain" description="C2" evidence="3">
    <location>
        <begin position="1"/>
        <end position="110"/>
    </location>
</feature>
<dbReference type="EMBL" id="LUGH01000151">
    <property type="protein sequence ID" value="OBZ88472.1"/>
    <property type="molecule type" value="Genomic_DNA"/>
</dbReference>
<comment type="caution">
    <text evidence="4">The sequence shown here is derived from an EMBL/GenBank/DDBJ whole genome shotgun (WGS) entry which is preliminary data.</text>
</comment>
<keyword evidence="2" id="KW-0106">Calcium</keyword>
<dbReference type="Gene3D" id="2.60.40.150">
    <property type="entry name" value="C2 domain"/>
    <property type="match status" value="1"/>
</dbReference>
<reference evidence="4 5" key="1">
    <citation type="submission" date="2016-03" db="EMBL/GenBank/DDBJ databases">
        <title>Choanephora cucurbitarum.</title>
        <authorList>
            <person name="Min B."/>
            <person name="Park H."/>
            <person name="Park J.-H."/>
            <person name="Shin H.-D."/>
            <person name="Choi I.-G."/>
        </authorList>
    </citation>
    <scope>NUCLEOTIDE SEQUENCE [LARGE SCALE GENOMIC DNA]</scope>
    <source>
        <strain evidence="4 5">KUS-F28377</strain>
    </source>
</reference>
<dbReference type="PANTHER" id="PTHR45911:SF4">
    <property type="entry name" value="MULTIPLE C2 AND TRANSMEMBRANE DOMAIN-CONTAINING PROTEIN"/>
    <property type="match status" value="1"/>
</dbReference>
<keyword evidence="1" id="KW-0479">Metal-binding</keyword>
<dbReference type="GO" id="GO:0005509">
    <property type="term" value="F:calcium ion binding"/>
    <property type="evidence" value="ECO:0007669"/>
    <property type="project" value="TreeGrafter"/>
</dbReference>
<dbReference type="InParanoid" id="A0A1C7NH71"/>
<dbReference type="AlphaFoldDB" id="A0A1C7NH71"/>
<dbReference type="SMART" id="SM00239">
    <property type="entry name" value="C2"/>
    <property type="match status" value="1"/>
</dbReference>
<sequence length="134" mass="15606">MYTTDRKPEGVLLVTVIEAKKLAKKDFISKNDPYVELWLEDDSRQTTRVIDNTNNPLWNSQFTFPIEENCPRNKVHFRVFDQDYIGKDLIGEASVEFEQVADAPSMDVWITLRNRKNEKKSQGELHVGLEFRAS</sequence>
<dbReference type="STRING" id="101091.A0A1C7NH71"/>
<evidence type="ECO:0000313" key="4">
    <source>
        <dbReference type="EMBL" id="OBZ88472.1"/>
    </source>
</evidence>
<keyword evidence="5" id="KW-1185">Reference proteome</keyword>
<dbReference type="PROSITE" id="PS50004">
    <property type="entry name" value="C2"/>
    <property type="match status" value="1"/>
</dbReference>
<evidence type="ECO:0000256" key="1">
    <source>
        <dbReference type="ARBA" id="ARBA00022723"/>
    </source>
</evidence>
<name>A0A1C7NH71_9FUNG</name>
<dbReference type="SUPFAM" id="SSF49562">
    <property type="entry name" value="C2 domain (Calcium/lipid-binding domain, CaLB)"/>
    <property type="match status" value="1"/>
</dbReference>
<dbReference type="InterPro" id="IPR000008">
    <property type="entry name" value="C2_dom"/>
</dbReference>
<dbReference type="OrthoDB" id="67700at2759"/>
<dbReference type="GO" id="GO:0016020">
    <property type="term" value="C:membrane"/>
    <property type="evidence" value="ECO:0007669"/>
    <property type="project" value="TreeGrafter"/>
</dbReference>
<dbReference type="PANTHER" id="PTHR45911">
    <property type="entry name" value="C2 DOMAIN-CONTAINING PROTEIN"/>
    <property type="match status" value="1"/>
</dbReference>
<organism evidence="4 5">
    <name type="scientific">Choanephora cucurbitarum</name>
    <dbReference type="NCBI Taxonomy" id="101091"/>
    <lineage>
        <taxon>Eukaryota</taxon>
        <taxon>Fungi</taxon>
        <taxon>Fungi incertae sedis</taxon>
        <taxon>Mucoromycota</taxon>
        <taxon>Mucoromycotina</taxon>
        <taxon>Mucoromycetes</taxon>
        <taxon>Mucorales</taxon>
        <taxon>Mucorineae</taxon>
        <taxon>Choanephoraceae</taxon>
        <taxon>Choanephoroideae</taxon>
        <taxon>Choanephora</taxon>
    </lineage>
</organism>
<dbReference type="CDD" id="cd00030">
    <property type="entry name" value="C2"/>
    <property type="match status" value="1"/>
</dbReference>
<evidence type="ECO:0000313" key="5">
    <source>
        <dbReference type="Proteomes" id="UP000093000"/>
    </source>
</evidence>
<gene>
    <name evidence="4" type="primary">SYT4</name>
    <name evidence="4" type="ORF">A0J61_03476</name>
</gene>